<keyword evidence="1" id="KW-0472">Membrane</keyword>
<evidence type="ECO:0000313" key="3">
    <source>
        <dbReference type="Proteomes" id="UP000019141"/>
    </source>
</evidence>
<dbReference type="GO" id="GO:0016020">
    <property type="term" value="C:membrane"/>
    <property type="evidence" value="ECO:0007669"/>
    <property type="project" value="InterPro"/>
</dbReference>
<accession>W4LW41</accession>
<dbReference type="HOGENOM" id="CLU_655049_0_0_7"/>
<evidence type="ECO:0000256" key="1">
    <source>
        <dbReference type="SAM" id="Phobius"/>
    </source>
</evidence>
<comment type="caution">
    <text evidence="2">The sequence shown here is derived from an EMBL/GenBank/DDBJ whole genome shotgun (WGS) entry which is preliminary data.</text>
</comment>
<gene>
    <name evidence="2" type="ORF">ETSY1_05220</name>
</gene>
<dbReference type="InterPro" id="IPR000462">
    <property type="entry name" value="CDP-OH_P_trans"/>
</dbReference>
<dbReference type="Pfam" id="PF01066">
    <property type="entry name" value="CDP-OH_P_transf"/>
    <property type="match status" value="1"/>
</dbReference>
<keyword evidence="3" id="KW-1185">Reference proteome</keyword>
<dbReference type="Proteomes" id="UP000019141">
    <property type="component" value="Unassembled WGS sequence"/>
</dbReference>
<feature type="transmembrane region" description="Helical" evidence="1">
    <location>
        <begin position="227"/>
        <end position="260"/>
    </location>
</feature>
<proteinExistence type="predicted"/>
<name>W4LW41_ENTF1</name>
<protein>
    <recommendedName>
        <fullName evidence="4">CDP-L-myo-inositol myo-inositolphosphotransferase</fullName>
    </recommendedName>
</protein>
<dbReference type="Gene3D" id="1.20.120.1760">
    <property type="match status" value="1"/>
</dbReference>
<sequence>MTLPAVISHISPSSIDHRTGGLPLIIRHLKELYQLGVRTFYLDGFTHDARSFRDDLPHDATLQILPSDPSQRAQQLHQLAKTSKAILFLRGDWLIDPRLLARLIDAANPIWLPAPADSAPQAQRLMIAARFSPQLMQQWLHADTAWLPDAPALNADALDPYLPSHRGDKPFYRQAVTTPEESVAATQTLIQASQKHTLDLPAQLLHPFFENRLVLWLCNTRITPNHVTLFTAFLGACIALLFLNGVLGWGLLLAYGVAILDGVDGKLARTKLQTSRLGEVEHVIDFFVEQSWYFCLTLYFVNHTGQAIIGWVGGMLMASDLLDKLLYMWSHNTFGKQLDELGPFERRFRLIGGRRNVYLWFFMLGFWSGHAAPVFIAASLWSLCTVLIHSARFLHHLRHRDSQEVTLGQVSS</sequence>
<dbReference type="EMBL" id="AZHW01000184">
    <property type="protein sequence ID" value="ETX01981.1"/>
    <property type="molecule type" value="Genomic_DNA"/>
</dbReference>
<feature type="transmembrane region" description="Helical" evidence="1">
    <location>
        <begin position="357"/>
        <end position="383"/>
    </location>
</feature>
<dbReference type="GO" id="GO:0016780">
    <property type="term" value="F:phosphotransferase activity, for other substituted phosphate groups"/>
    <property type="evidence" value="ECO:0007669"/>
    <property type="project" value="InterPro"/>
</dbReference>
<keyword evidence="1" id="KW-1133">Transmembrane helix</keyword>
<reference evidence="2 3" key="1">
    <citation type="journal article" date="2014" name="Nature">
        <title>An environmental bacterial taxon with a large and distinct metabolic repertoire.</title>
        <authorList>
            <person name="Wilson M.C."/>
            <person name="Mori T."/>
            <person name="Ruckert C."/>
            <person name="Uria A.R."/>
            <person name="Helf M.J."/>
            <person name="Takada K."/>
            <person name="Gernert C."/>
            <person name="Steffens U.A."/>
            <person name="Heycke N."/>
            <person name="Schmitt S."/>
            <person name="Rinke C."/>
            <person name="Helfrich E.J."/>
            <person name="Brachmann A.O."/>
            <person name="Gurgui C."/>
            <person name="Wakimoto T."/>
            <person name="Kracht M."/>
            <person name="Crusemann M."/>
            <person name="Hentschel U."/>
            <person name="Abe I."/>
            <person name="Matsunaga S."/>
            <person name="Kalinowski J."/>
            <person name="Takeyama H."/>
            <person name="Piel J."/>
        </authorList>
    </citation>
    <scope>NUCLEOTIDE SEQUENCE [LARGE SCALE GENOMIC DNA]</scope>
    <source>
        <strain evidence="3">TSY1</strain>
    </source>
</reference>
<organism evidence="2 3">
    <name type="scientific">Entotheonella factor</name>
    <dbReference type="NCBI Taxonomy" id="1429438"/>
    <lineage>
        <taxon>Bacteria</taxon>
        <taxon>Pseudomonadati</taxon>
        <taxon>Nitrospinota/Tectimicrobiota group</taxon>
        <taxon>Candidatus Tectimicrobiota</taxon>
        <taxon>Candidatus Entotheonellia</taxon>
        <taxon>Candidatus Entotheonellales</taxon>
        <taxon>Candidatus Entotheonellaceae</taxon>
        <taxon>Candidatus Entotheonella</taxon>
    </lineage>
</organism>
<dbReference type="AlphaFoldDB" id="W4LW41"/>
<dbReference type="InterPro" id="IPR043130">
    <property type="entry name" value="CDP-OH_PTrfase_TM_dom"/>
</dbReference>
<evidence type="ECO:0008006" key="4">
    <source>
        <dbReference type="Google" id="ProtNLM"/>
    </source>
</evidence>
<keyword evidence="1" id="KW-0812">Transmembrane</keyword>
<dbReference type="GO" id="GO:0008654">
    <property type="term" value="P:phospholipid biosynthetic process"/>
    <property type="evidence" value="ECO:0007669"/>
    <property type="project" value="InterPro"/>
</dbReference>
<evidence type="ECO:0000313" key="2">
    <source>
        <dbReference type="EMBL" id="ETX01981.1"/>
    </source>
</evidence>